<organism evidence="16 17">
    <name type="scientific">Alkaliphilus metalliredigens (strain QYMF)</name>
    <dbReference type="NCBI Taxonomy" id="293826"/>
    <lineage>
        <taxon>Bacteria</taxon>
        <taxon>Bacillati</taxon>
        <taxon>Bacillota</taxon>
        <taxon>Clostridia</taxon>
        <taxon>Peptostreptococcales</taxon>
        <taxon>Natronincolaceae</taxon>
        <taxon>Alkaliphilus</taxon>
    </lineage>
</organism>
<dbReference type="AlphaFoldDB" id="A6TJM9"/>
<evidence type="ECO:0000259" key="15">
    <source>
        <dbReference type="PROSITE" id="PS51194"/>
    </source>
</evidence>
<evidence type="ECO:0000256" key="12">
    <source>
        <dbReference type="ARBA" id="ARBA00070128"/>
    </source>
</evidence>
<dbReference type="Gene3D" id="2.40.10.170">
    <property type="match status" value="1"/>
</dbReference>
<dbReference type="GO" id="GO:0000716">
    <property type="term" value="P:transcription-coupled nucleotide-excision repair, DNA damage recognition"/>
    <property type="evidence" value="ECO:0007669"/>
    <property type="project" value="UniProtKB-UniRule"/>
</dbReference>
<dbReference type="PROSITE" id="PS51192">
    <property type="entry name" value="HELICASE_ATP_BIND_1"/>
    <property type="match status" value="1"/>
</dbReference>
<dbReference type="InterPro" id="IPR037235">
    <property type="entry name" value="TRCF-like_C_D7"/>
</dbReference>
<dbReference type="EMBL" id="CP000724">
    <property type="protein sequence ID" value="ABR46397.1"/>
    <property type="molecule type" value="Genomic_DNA"/>
</dbReference>
<dbReference type="SUPFAM" id="SSF141259">
    <property type="entry name" value="CarD-like"/>
    <property type="match status" value="1"/>
</dbReference>
<evidence type="ECO:0000256" key="8">
    <source>
        <dbReference type="ARBA" id="ARBA00023125"/>
    </source>
</evidence>
<evidence type="ECO:0000256" key="1">
    <source>
        <dbReference type="ARBA" id="ARBA00004496"/>
    </source>
</evidence>
<dbReference type="Pfam" id="PF17757">
    <property type="entry name" value="UvrB_inter"/>
    <property type="match status" value="1"/>
</dbReference>
<dbReference type="CDD" id="cd17991">
    <property type="entry name" value="DEXHc_TRCF"/>
    <property type="match status" value="1"/>
</dbReference>
<dbReference type="InterPro" id="IPR041471">
    <property type="entry name" value="UvrB_inter"/>
</dbReference>
<dbReference type="Pfam" id="PF00271">
    <property type="entry name" value="Helicase_C"/>
    <property type="match status" value="1"/>
</dbReference>
<dbReference type="SUPFAM" id="SSF143517">
    <property type="entry name" value="TRCF domain-like"/>
    <property type="match status" value="1"/>
</dbReference>
<comment type="subcellular location">
    <subcellularLocation>
        <location evidence="1 13">Cytoplasm</location>
    </subcellularLocation>
</comment>
<keyword evidence="2 13" id="KW-0963">Cytoplasm</keyword>
<keyword evidence="9 13" id="KW-0234">DNA repair</keyword>
<accession>A6TJM9</accession>
<dbReference type="InterPro" id="IPR011545">
    <property type="entry name" value="DEAD/DEAH_box_helicase_dom"/>
</dbReference>
<evidence type="ECO:0000256" key="6">
    <source>
        <dbReference type="ARBA" id="ARBA00022806"/>
    </source>
</evidence>
<dbReference type="Pfam" id="PF03461">
    <property type="entry name" value="TRCF"/>
    <property type="match status" value="1"/>
</dbReference>
<dbReference type="InterPro" id="IPR027417">
    <property type="entry name" value="P-loop_NTPase"/>
</dbReference>
<reference evidence="17" key="1">
    <citation type="journal article" date="2016" name="Genome Announc.">
        <title>Complete genome sequence of Alkaliphilus metalliredigens strain QYMF, an alkaliphilic and metal-reducing bacterium isolated from borax-contaminated leachate ponds.</title>
        <authorList>
            <person name="Hwang C."/>
            <person name="Copeland A."/>
            <person name="Lucas S."/>
            <person name="Lapidus A."/>
            <person name="Barry K."/>
            <person name="Detter J.C."/>
            <person name="Glavina Del Rio T."/>
            <person name="Hammon N."/>
            <person name="Israni S."/>
            <person name="Dalin E."/>
            <person name="Tice H."/>
            <person name="Pitluck S."/>
            <person name="Chertkov O."/>
            <person name="Brettin T."/>
            <person name="Bruce D."/>
            <person name="Han C."/>
            <person name="Schmutz J."/>
            <person name="Larimer F."/>
            <person name="Land M.L."/>
            <person name="Hauser L."/>
            <person name="Kyrpides N."/>
            <person name="Mikhailova N."/>
            <person name="Ye Q."/>
            <person name="Zhou J."/>
            <person name="Richardson P."/>
            <person name="Fields M.W."/>
        </authorList>
    </citation>
    <scope>NUCLEOTIDE SEQUENCE [LARGE SCALE GENOMIC DNA]</scope>
    <source>
        <strain evidence="17">QYMF</strain>
    </source>
</reference>
<evidence type="ECO:0000256" key="3">
    <source>
        <dbReference type="ARBA" id="ARBA00022741"/>
    </source>
</evidence>
<dbReference type="GO" id="GO:0005737">
    <property type="term" value="C:cytoplasm"/>
    <property type="evidence" value="ECO:0007669"/>
    <property type="project" value="UniProtKB-SubCell"/>
</dbReference>
<dbReference type="InterPro" id="IPR014001">
    <property type="entry name" value="Helicase_ATP-bd"/>
</dbReference>
<dbReference type="InterPro" id="IPR005118">
    <property type="entry name" value="TRCF_C"/>
</dbReference>
<name>A6TJM9_ALKMQ</name>
<keyword evidence="5 13" id="KW-0378">Hydrolase</keyword>
<dbReference type="GO" id="GO:0003684">
    <property type="term" value="F:damaged DNA binding"/>
    <property type="evidence" value="ECO:0007669"/>
    <property type="project" value="InterPro"/>
</dbReference>
<protein>
    <recommendedName>
        <fullName evidence="12 13">Transcription-repair-coupling factor</fullName>
        <shortName evidence="13">TRCF</shortName>
        <ecNumber evidence="13">3.6.4.-</ecNumber>
    </recommendedName>
</protein>
<evidence type="ECO:0000256" key="4">
    <source>
        <dbReference type="ARBA" id="ARBA00022763"/>
    </source>
</evidence>
<dbReference type="Pfam" id="PF02559">
    <property type="entry name" value="CarD_TRCF_RID"/>
    <property type="match status" value="1"/>
</dbReference>
<feature type="domain" description="Helicase C-terminal" evidence="15">
    <location>
        <begin position="822"/>
        <end position="976"/>
    </location>
</feature>
<dbReference type="Pfam" id="PF00270">
    <property type="entry name" value="DEAD"/>
    <property type="match status" value="1"/>
</dbReference>
<keyword evidence="17" id="KW-1185">Reference proteome</keyword>
<dbReference type="Proteomes" id="UP000001572">
    <property type="component" value="Chromosome"/>
</dbReference>
<dbReference type="Gene3D" id="3.40.50.300">
    <property type="entry name" value="P-loop containing nucleotide triphosphate hydrolases"/>
    <property type="match status" value="2"/>
</dbReference>
<dbReference type="NCBIfam" id="TIGR00580">
    <property type="entry name" value="mfd"/>
    <property type="match status" value="1"/>
</dbReference>
<evidence type="ECO:0000256" key="9">
    <source>
        <dbReference type="ARBA" id="ARBA00023204"/>
    </source>
</evidence>
<proteinExistence type="inferred from homology"/>
<dbReference type="KEGG" id="amt:Amet_0160"/>
<dbReference type="SUPFAM" id="SSF52540">
    <property type="entry name" value="P-loop containing nucleoside triphosphate hydrolases"/>
    <property type="match status" value="4"/>
</dbReference>
<keyword evidence="7 13" id="KW-0067">ATP-binding</keyword>
<dbReference type="SMART" id="SM00982">
    <property type="entry name" value="TRCF"/>
    <property type="match status" value="1"/>
</dbReference>
<evidence type="ECO:0000313" key="16">
    <source>
        <dbReference type="EMBL" id="ABR46397.1"/>
    </source>
</evidence>
<evidence type="ECO:0000313" key="17">
    <source>
        <dbReference type="Proteomes" id="UP000001572"/>
    </source>
</evidence>
<dbReference type="OrthoDB" id="9804325at2"/>
<evidence type="ECO:0000259" key="14">
    <source>
        <dbReference type="PROSITE" id="PS51192"/>
    </source>
</evidence>
<dbReference type="InterPro" id="IPR003711">
    <property type="entry name" value="CarD-like/TRCF_RID"/>
</dbReference>
<dbReference type="GO" id="GO:0016787">
    <property type="term" value="F:hydrolase activity"/>
    <property type="evidence" value="ECO:0007669"/>
    <property type="project" value="UniProtKB-KW"/>
</dbReference>
<gene>
    <name evidence="13" type="primary">mfd</name>
    <name evidence="16" type="ordered locus">Amet_0160</name>
</gene>
<dbReference type="HAMAP" id="MF_00969">
    <property type="entry name" value="TRCF"/>
    <property type="match status" value="1"/>
</dbReference>
<evidence type="ECO:0000256" key="10">
    <source>
        <dbReference type="ARBA" id="ARBA00061104"/>
    </source>
</evidence>
<evidence type="ECO:0000256" key="7">
    <source>
        <dbReference type="ARBA" id="ARBA00022840"/>
    </source>
</evidence>
<dbReference type="eggNOG" id="COG1197">
    <property type="taxonomic scope" value="Bacteria"/>
</dbReference>
<dbReference type="HOGENOM" id="CLU_005122_0_3_9"/>
<dbReference type="STRING" id="293826.Amet_0160"/>
<keyword evidence="8 13" id="KW-0238">DNA-binding</keyword>
<dbReference type="Gene3D" id="3.90.1150.50">
    <property type="entry name" value="Transcription-repair-coupling factor, D7 domain"/>
    <property type="match status" value="1"/>
</dbReference>
<dbReference type="Gene3D" id="3.30.2060.10">
    <property type="entry name" value="Penicillin-binding protein 1b domain"/>
    <property type="match status" value="1"/>
</dbReference>
<dbReference type="RefSeq" id="WP_011971306.1">
    <property type="nucleotide sequence ID" value="NC_009633.1"/>
</dbReference>
<dbReference type="InterPro" id="IPR001650">
    <property type="entry name" value="Helicase_C-like"/>
</dbReference>
<comment type="similarity">
    <text evidence="11 13">In the C-terminal section; belongs to the helicase family. RecG subfamily.</text>
</comment>
<dbReference type="PANTHER" id="PTHR47964">
    <property type="entry name" value="ATP-DEPENDENT DNA HELICASE HOMOLOG RECG, CHLOROPLASTIC"/>
    <property type="match status" value="1"/>
</dbReference>
<dbReference type="FunFam" id="3.40.50.300:FF:000546">
    <property type="entry name" value="Transcription-repair-coupling factor"/>
    <property type="match status" value="1"/>
</dbReference>
<dbReference type="SMART" id="SM00490">
    <property type="entry name" value="HELICc"/>
    <property type="match status" value="1"/>
</dbReference>
<dbReference type="PROSITE" id="PS51194">
    <property type="entry name" value="HELICASE_CTER"/>
    <property type="match status" value="1"/>
</dbReference>
<evidence type="ECO:0000256" key="5">
    <source>
        <dbReference type="ARBA" id="ARBA00022801"/>
    </source>
</evidence>
<keyword evidence="4 13" id="KW-0227">DNA damage</keyword>
<evidence type="ECO:0000256" key="11">
    <source>
        <dbReference type="ARBA" id="ARBA00061399"/>
    </source>
</evidence>
<dbReference type="InterPro" id="IPR036101">
    <property type="entry name" value="CarD-like/TRCF_RID_sf"/>
</dbReference>
<sequence>MDKKMLLSPLRQSLEYHQLLDRVNLEKTPVAIHGLNDSQKGHMSYGLFDDSNEQVCILTYSEVEARKIEQDLKFYIGDRGLFFPSREVIFYDLKAQTDHAQQERMETLQKIATGEKHVVVASIESLLLKLIPPALYKKDQISFKVGESIDLEKVTETFVKQGYERVEQVEGNGQFSIRGGIIDIYSGGEISPYRIELFDDEVDSIRQFQVDTQRSTQKVQELLIYPVAETIIEPSAVESVIQAIEAEGAALSKKLKGGPKERLAEKVAEVSNKFREFGHFNGVEQYAPYLYEQEASLLDYLNPNALVIIDEPQRCKERVRGYEGEFKENFKTLLERGEVLPTQGNLLLAYDKLVKSVLERRVITLSLLPKNTPDFPPKEIINFMARPVQSFHGKINLLIDELKSLQYKGYKIVLLPGTKERALRLLELLRERGIPVEFVVSHKEEIVSGQIFIMQGSINRGFEYSSMKYMTITDYEIYGVHKRKKKERRRKDAVSIKSFVDLQVGDHVVHEGHGIGKYIGIEELSVEGIKKDYIKIRYSGEDHLYVPTDQMNLIQKYIGSDKGSPKLNKLGGVEWVKTKGKVKKAIEDMAEELLKLYAERRRNKGHAFGNDGEWQKQFEDLFPYEETPDQLKSIEEVKADMEQEGAMDRLLCGDVGYGKTEVAIRAGFKAVMDSKQVAFLVPTTILAQQHFNNFKQRFSGFPVTVEMLSRFKTPAQQKQVLEGVRTGNVDVLIGTHRLLSKDIEFKDLGLLIVDEEQRFGVKHKERMKQMKESIDVLTLTATPIPRTLHMSMVGIRDMSVIEDPPEERFPVQTYVIPYNESMIIDAITKEMARGGQTYYVYNRVDGIHQVARKLQELIPEARVAVGHGQMGERELEMLMMDYLDGVYDVLVCTTIIETGLDISNVNTIMIHDADKLGLSQLYQLRGRVGRSSQQGYAYLMYQRDKILSEVAEKRLKAIKEFTEFGSGFKIAMRDLEIRGAGNLLGSQQHGHMASIGYDLYIKLLEETMAEMKGEVVEKYEDTNMELNVNAYIPERFIGSSTHKIEIYKKIASIRNQEDLYAIEEEIEDRFGDIPMSVRNLLMISYIKALGNQIRVQTITQKEKEIRIQFTRSQKLKPENIGSVLHQYPRKVSFHGSDQPYLIYQIRTADQYKLLTEIKEVIEKISGFHNEADSV</sequence>
<dbReference type="SMART" id="SM01058">
    <property type="entry name" value="CarD_TRCF"/>
    <property type="match status" value="1"/>
</dbReference>
<dbReference type="GO" id="GO:0003678">
    <property type="term" value="F:DNA helicase activity"/>
    <property type="evidence" value="ECO:0007669"/>
    <property type="project" value="TreeGrafter"/>
</dbReference>
<dbReference type="InterPro" id="IPR004576">
    <property type="entry name" value="Mfd"/>
</dbReference>
<dbReference type="SMART" id="SM00487">
    <property type="entry name" value="DEXDc"/>
    <property type="match status" value="1"/>
</dbReference>
<dbReference type="Gene3D" id="3.40.50.11180">
    <property type="match status" value="1"/>
</dbReference>
<comment type="function">
    <text evidence="13">Couples transcription and DNA repair by recognizing RNA polymerase (RNAP) stalled at DNA lesions. Mediates ATP-dependent release of RNAP and its truncated transcript from the DNA, and recruitment of nucleotide excision repair machinery to the damaged site.</text>
</comment>
<comment type="similarity">
    <text evidence="10 13">In the N-terminal section; belongs to the UvrB family.</text>
</comment>
<evidence type="ECO:0000256" key="13">
    <source>
        <dbReference type="HAMAP-Rule" id="MF_00969"/>
    </source>
</evidence>
<dbReference type="InterPro" id="IPR047112">
    <property type="entry name" value="RecG/Mfd"/>
</dbReference>
<keyword evidence="6" id="KW-0347">Helicase</keyword>
<dbReference type="GO" id="GO:0005524">
    <property type="term" value="F:ATP binding"/>
    <property type="evidence" value="ECO:0007669"/>
    <property type="project" value="UniProtKB-UniRule"/>
</dbReference>
<keyword evidence="3 13" id="KW-0547">Nucleotide-binding</keyword>
<evidence type="ECO:0000256" key="2">
    <source>
        <dbReference type="ARBA" id="ARBA00022490"/>
    </source>
</evidence>
<dbReference type="PANTHER" id="PTHR47964:SF1">
    <property type="entry name" value="ATP-DEPENDENT DNA HELICASE HOMOLOG RECG, CHLOROPLASTIC"/>
    <property type="match status" value="1"/>
</dbReference>
<dbReference type="EC" id="3.6.4.-" evidence="13"/>
<feature type="domain" description="Helicase ATP-binding" evidence="14">
    <location>
        <begin position="640"/>
        <end position="801"/>
    </location>
</feature>
<dbReference type="GO" id="GO:0006355">
    <property type="term" value="P:regulation of DNA-templated transcription"/>
    <property type="evidence" value="ECO:0007669"/>
    <property type="project" value="UniProtKB-UniRule"/>
</dbReference>